<dbReference type="EMBL" id="JAAQPH010000025">
    <property type="protein sequence ID" value="NIA71684.1"/>
    <property type="molecule type" value="Genomic_DNA"/>
</dbReference>
<comment type="caution">
    <text evidence="4">The sequence shown here is derived from an EMBL/GenBank/DDBJ whole genome shotgun (WGS) entry which is preliminary data.</text>
</comment>
<evidence type="ECO:0000256" key="1">
    <source>
        <dbReference type="ARBA" id="ARBA00005771"/>
    </source>
</evidence>
<evidence type="ECO:0000259" key="3">
    <source>
        <dbReference type="Pfam" id="PF00685"/>
    </source>
</evidence>
<evidence type="ECO:0000313" key="5">
    <source>
        <dbReference type="Proteomes" id="UP000761264"/>
    </source>
</evidence>
<gene>
    <name evidence="4" type="ORF">HBA54_24120</name>
</gene>
<keyword evidence="5" id="KW-1185">Reference proteome</keyword>
<feature type="domain" description="Sulfotransferase" evidence="3">
    <location>
        <begin position="8"/>
        <end position="275"/>
    </location>
</feature>
<protein>
    <submittedName>
        <fullName evidence="4">Sulfotransferase domain-containing protein</fullName>
    </submittedName>
</protein>
<dbReference type="Proteomes" id="UP000761264">
    <property type="component" value="Unassembled WGS sequence"/>
</dbReference>
<proteinExistence type="inferred from homology"/>
<accession>A0A967KE02</accession>
<dbReference type="AlphaFoldDB" id="A0A967KE02"/>
<dbReference type="PANTHER" id="PTHR11783">
    <property type="entry name" value="SULFOTRANSFERASE SULT"/>
    <property type="match status" value="1"/>
</dbReference>
<dbReference type="SUPFAM" id="SSF52540">
    <property type="entry name" value="P-loop containing nucleoside triphosphate hydrolases"/>
    <property type="match status" value="1"/>
</dbReference>
<evidence type="ECO:0000313" key="4">
    <source>
        <dbReference type="EMBL" id="NIA71684.1"/>
    </source>
</evidence>
<dbReference type="Gene3D" id="3.40.50.300">
    <property type="entry name" value="P-loop containing nucleotide triphosphate hydrolases"/>
    <property type="match status" value="1"/>
</dbReference>
<name>A0A967KE02_9PROT</name>
<organism evidence="4 5">
    <name type="scientific">Pelagibius litoralis</name>
    <dbReference type="NCBI Taxonomy" id="374515"/>
    <lineage>
        <taxon>Bacteria</taxon>
        <taxon>Pseudomonadati</taxon>
        <taxon>Pseudomonadota</taxon>
        <taxon>Alphaproteobacteria</taxon>
        <taxon>Rhodospirillales</taxon>
        <taxon>Rhodovibrionaceae</taxon>
        <taxon>Pelagibius</taxon>
    </lineage>
</organism>
<dbReference type="GO" id="GO:0008146">
    <property type="term" value="F:sulfotransferase activity"/>
    <property type="evidence" value="ECO:0007669"/>
    <property type="project" value="InterPro"/>
</dbReference>
<evidence type="ECO:0000256" key="2">
    <source>
        <dbReference type="ARBA" id="ARBA00022679"/>
    </source>
</evidence>
<keyword evidence="2" id="KW-0808">Transferase</keyword>
<reference evidence="4" key="1">
    <citation type="submission" date="2020-03" db="EMBL/GenBank/DDBJ databases">
        <title>Genome of Pelagibius litoralis DSM 21314T.</title>
        <authorList>
            <person name="Wang G."/>
        </authorList>
    </citation>
    <scope>NUCLEOTIDE SEQUENCE</scope>
    <source>
        <strain evidence="4">DSM 21314</strain>
    </source>
</reference>
<dbReference type="InterPro" id="IPR000863">
    <property type="entry name" value="Sulfotransferase_dom"/>
</dbReference>
<dbReference type="InterPro" id="IPR027417">
    <property type="entry name" value="P-loop_NTPase"/>
</dbReference>
<dbReference type="Pfam" id="PF00685">
    <property type="entry name" value="Sulfotransfer_1"/>
    <property type="match status" value="1"/>
</dbReference>
<sequence length="278" mass="31510">MLTMPGILWLASYPKSGNTWMRAFLANLILDAREPLPLKRIGEICPSEPAETWFRPLSERPVDQLSAKEIAGLRSKAQERVVSLNKNVVPMKTHSYFGEDYGHPIFSMSATFGAIYIIRDPRDVVLSAADHFGKTLDEMIVMMANPAGLGAAMPGTIVHEFLSSWSNHVESWTKWNHPGIYTVRYEDLLADPLDQFGRVARRFGISNDQTCIERAVEHAAFKQLKKLESDEGFIERSLHSEQFFRSGRAGGWREKLSAQQARQIELDHGVQMKRFGYL</sequence>
<comment type="similarity">
    <text evidence="1">Belongs to the sulfotransferase 1 family.</text>
</comment>